<sequence>MAPSYSSGTLLLGGDAHYPSPSYANSIPTSHSLASPQPTSFALTSAPQQPKPVSSTSTSTSTFPLFTSLPPELRLKIWHLTLPSPRLVPLTYQSSTAPLTPSTPKSRRGCTSSAALPITLHINHESRALALQHYSLAFGLSGGIACPDARPGSLPSKIYFSAERGDVLFFGRRRNEHGGGNASGCGSGQEGLQDFVNACMMVHPGSSGFGQVTRLAVQKGLFTPRAGAAKGVSEMQLRLFWERVMGKFIGVEEVLFVERGEDALGAFEGEAEDMEADVRIEQHSWGRSEIEGVCYADDGLGFNCWEEESLEEKVERVVRSVEAERGLVAPRWRVLGPQEESLGARMEEIVIDRQRRKEKEESLVRQMRELFGHEDISNAL</sequence>
<dbReference type="OrthoDB" id="3557569at2759"/>
<feature type="region of interest" description="Disordered" evidence="1">
    <location>
        <begin position="29"/>
        <end position="62"/>
    </location>
</feature>
<protein>
    <recommendedName>
        <fullName evidence="2">2EXR domain-containing protein</fullName>
    </recommendedName>
</protein>
<keyword evidence="4" id="KW-1185">Reference proteome</keyword>
<dbReference type="AlphaFoldDB" id="A0A2J6TUP9"/>
<organism evidence="3 4">
    <name type="scientific">Hyaloscypha bicolor E</name>
    <dbReference type="NCBI Taxonomy" id="1095630"/>
    <lineage>
        <taxon>Eukaryota</taxon>
        <taxon>Fungi</taxon>
        <taxon>Dikarya</taxon>
        <taxon>Ascomycota</taxon>
        <taxon>Pezizomycotina</taxon>
        <taxon>Leotiomycetes</taxon>
        <taxon>Helotiales</taxon>
        <taxon>Hyaloscyphaceae</taxon>
        <taxon>Hyaloscypha</taxon>
        <taxon>Hyaloscypha bicolor</taxon>
    </lineage>
</organism>
<dbReference type="InParanoid" id="A0A2J6TUP9"/>
<proteinExistence type="predicted"/>
<dbReference type="InterPro" id="IPR045518">
    <property type="entry name" value="2EXR"/>
</dbReference>
<evidence type="ECO:0000313" key="3">
    <source>
        <dbReference type="EMBL" id="PMD66721.1"/>
    </source>
</evidence>
<gene>
    <name evidence="3" type="ORF">K444DRAFT_124705</name>
</gene>
<name>A0A2J6TUP9_9HELO</name>
<dbReference type="PANTHER" id="PTHR35910:SF6">
    <property type="entry name" value="2EXR DOMAIN-CONTAINING PROTEIN"/>
    <property type="match status" value="1"/>
</dbReference>
<evidence type="ECO:0000256" key="1">
    <source>
        <dbReference type="SAM" id="MobiDB-lite"/>
    </source>
</evidence>
<evidence type="ECO:0000313" key="4">
    <source>
        <dbReference type="Proteomes" id="UP000235371"/>
    </source>
</evidence>
<feature type="domain" description="2EXR" evidence="2">
    <location>
        <begin position="63"/>
        <end position="164"/>
    </location>
</feature>
<dbReference type="EMBL" id="KZ613743">
    <property type="protein sequence ID" value="PMD66721.1"/>
    <property type="molecule type" value="Genomic_DNA"/>
</dbReference>
<dbReference type="PANTHER" id="PTHR35910">
    <property type="entry name" value="2EXR DOMAIN-CONTAINING PROTEIN"/>
    <property type="match status" value="1"/>
</dbReference>
<dbReference type="Pfam" id="PF20150">
    <property type="entry name" value="2EXR"/>
    <property type="match status" value="1"/>
</dbReference>
<dbReference type="Proteomes" id="UP000235371">
    <property type="component" value="Unassembled WGS sequence"/>
</dbReference>
<feature type="compositionally biased region" description="Polar residues" evidence="1">
    <location>
        <begin position="29"/>
        <end position="53"/>
    </location>
</feature>
<accession>A0A2J6TUP9</accession>
<dbReference type="RefSeq" id="XP_024743625.1">
    <property type="nucleotide sequence ID" value="XM_024870411.1"/>
</dbReference>
<dbReference type="GeneID" id="36578493"/>
<evidence type="ECO:0000259" key="2">
    <source>
        <dbReference type="Pfam" id="PF20150"/>
    </source>
</evidence>
<reference evidence="3 4" key="1">
    <citation type="submission" date="2016-04" db="EMBL/GenBank/DDBJ databases">
        <title>A degradative enzymes factory behind the ericoid mycorrhizal symbiosis.</title>
        <authorList>
            <consortium name="DOE Joint Genome Institute"/>
            <person name="Martino E."/>
            <person name="Morin E."/>
            <person name="Grelet G."/>
            <person name="Kuo A."/>
            <person name="Kohler A."/>
            <person name="Daghino S."/>
            <person name="Barry K."/>
            <person name="Choi C."/>
            <person name="Cichocki N."/>
            <person name="Clum A."/>
            <person name="Copeland A."/>
            <person name="Hainaut M."/>
            <person name="Haridas S."/>
            <person name="Labutti K."/>
            <person name="Lindquist E."/>
            <person name="Lipzen A."/>
            <person name="Khouja H.-R."/>
            <person name="Murat C."/>
            <person name="Ohm R."/>
            <person name="Olson A."/>
            <person name="Spatafora J."/>
            <person name="Veneault-Fourrey C."/>
            <person name="Henrissat B."/>
            <person name="Grigoriev I."/>
            <person name="Martin F."/>
            <person name="Perotto S."/>
        </authorList>
    </citation>
    <scope>NUCLEOTIDE SEQUENCE [LARGE SCALE GENOMIC DNA]</scope>
    <source>
        <strain evidence="3 4">E</strain>
    </source>
</reference>